<dbReference type="Proteomes" id="UP000306102">
    <property type="component" value="Unassembled WGS sequence"/>
</dbReference>
<evidence type="ECO:0000256" key="4">
    <source>
        <dbReference type="ARBA" id="ARBA00023239"/>
    </source>
</evidence>
<dbReference type="SUPFAM" id="SSF50978">
    <property type="entry name" value="WD40 repeat-like"/>
    <property type="match status" value="1"/>
</dbReference>
<dbReference type="PROSITE" id="PS51171">
    <property type="entry name" value="PREPHENATE_DEHYDR_3"/>
    <property type="match status" value="1"/>
</dbReference>
<comment type="pathway">
    <text evidence="5">Amino-acid biosynthesis.</text>
</comment>
<evidence type="ECO:0008006" key="10">
    <source>
        <dbReference type="Google" id="ProtNLM"/>
    </source>
</evidence>
<dbReference type="Gene3D" id="2.30.30.140">
    <property type="match status" value="1"/>
</dbReference>
<dbReference type="InterPro" id="IPR001086">
    <property type="entry name" value="Preph_deHydtase"/>
</dbReference>
<keyword evidence="1" id="KW-0028">Amino-acid biosynthesis</keyword>
<keyword evidence="9" id="KW-1185">Reference proteome</keyword>
<dbReference type="InterPro" id="IPR036322">
    <property type="entry name" value="WD40_repeat_dom_sf"/>
</dbReference>
<dbReference type="GO" id="GO:0004664">
    <property type="term" value="F:prephenate dehydratase activity"/>
    <property type="evidence" value="ECO:0007669"/>
    <property type="project" value="InterPro"/>
</dbReference>
<feature type="domain" description="Prephenate dehydratase" evidence="7">
    <location>
        <begin position="154"/>
        <end position="345"/>
    </location>
</feature>
<organism evidence="8 9">
    <name type="scientific">Camellia sinensis var. sinensis</name>
    <name type="common">China tea</name>
    <dbReference type="NCBI Taxonomy" id="542762"/>
    <lineage>
        <taxon>Eukaryota</taxon>
        <taxon>Viridiplantae</taxon>
        <taxon>Streptophyta</taxon>
        <taxon>Embryophyta</taxon>
        <taxon>Tracheophyta</taxon>
        <taxon>Spermatophyta</taxon>
        <taxon>Magnoliopsida</taxon>
        <taxon>eudicotyledons</taxon>
        <taxon>Gunneridae</taxon>
        <taxon>Pentapetalae</taxon>
        <taxon>asterids</taxon>
        <taxon>Ericales</taxon>
        <taxon>Theaceae</taxon>
        <taxon>Camellia</taxon>
    </lineage>
</organism>
<dbReference type="Pfam" id="PF00855">
    <property type="entry name" value="PWWP"/>
    <property type="match status" value="1"/>
</dbReference>
<keyword evidence="3" id="KW-0584">Phenylalanine biosynthesis</keyword>
<evidence type="ECO:0000256" key="3">
    <source>
        <dbReference type="ARBA" id="ARBA00023222"/>
    </source>
</evidence>
<proteinExistence type="predicted"/>
<dbReference type="PANTHER" id="PTHR21022:SF12">
    <property type="entry name" value="AROGENATE DEHYDRATASE"/>
    <property type="match status" value="1"/>
</dbReference>
<protein>
    <recommendedName>
        <fullName evidence="10">Prephenate dehydratase domain-containing protein</fullName>
    </recommendedName>
</protein>
<dbReference type="InterPro" id="IPR015943">
    <property type="entry name" value="WD40/YVTN_repeat-like_dom_sf"/>
</dbReference>
<dbReference type="GO" id="GO:0047769">
    <property type="term" value="F:arogenate dehydratase activity"/>
    <property type="evidence" value="ECO:0007669"/>
    <property type="project" value="TreeGrafter"/>
</dbReference>
<accession>A0A4S4D9W0</accession>
<comment type="caution">
    <text evidence="8">The sequence shown here is derived from an EMBL/GenBank/DDBJ whole genome shotgun (WGS) entry which is preliminary data.</text>
</comment>
<dbReference type="Pfam" id="PF00800">
    <property type="entry name" value="PDT"/>
    <property type="match status" value="1"/>
</dbReference>
<dbReference type="SUPFAM" id="SSF63748">
    <property type="entry name" value="Tudor/PWWP/MBT"/>
    <property type="match status" value="1"/>
</dbReference>
<keyword evidence="4" id="KW-0456">Lyase</keyword>
<dbReference type="InterPro" id="IPR000313">
    <property type="entry name" value="PWWP_dom"/>
</dbReference>
<dbReference type="SUPFAM" id="SSF53850">
    <property type="entry name" value="Periplasmic binding protein-like II"/>
    <property type="match status" value="1"/>
</dbReference>
<dbReference type="AlphaFoldDB" id="A0A4S4D9W0"/>
<dbReference type="PROSITE" id="PS50812">
    <property type="entry name" value="PWWP"/>
    <property type="match status" value="1"/>
</dbReference>
<dbReference type="CDD" id="cd13631">
    <property type="entry name" value="PBP2_Ct-PDT_like"/>
    <property type="match status" value="1"/>
</dbReference>
<evidence type="ECO:0000256" key="1">
    <source>
        <dbReference type="ARBA" id="ARBA00022605"/>
    </source>
</evidence>
<dbReference type="PANTHER" id="PTHR21022">
    <property type="entry name" value="PREPHENATE DEHYDRATASE P PROTEIN"/>
    <property type="match status" value="1"/>
</dbReference>
<reference evidence="8 9" key="1">
    <citation type="journal article" date="2018" name="Proc. Natl. Acad. Sci. U.S.A.">
        <title>Draft genome sequence of Camellia sinensis var. sinensis provides insights into the evolution of the tea genome and tea quality.</title>
        <authorList>
            <person name="Wei C."/>
            <person name="Yang H."/>
            <person name="Wang S."/>
            <person name="Zhao J."/>
            <person name="Liu C."/>
            <person name="Gao L."/>
            <person name="Xia E."/>
            <person name="Lu Y."/>
            <person name="Tai Y."/>
            <person name="She G."/>
            <person name="Sun J."/>
            <person name="Cao H."/>
            <person name="Tong W."/>
            <person name="Gao Q."/>
            <person name="Li Y."/>
            <person name="Deng W."/>
            <person name="Jiang X."/>
            <person name="Wang W."/>
            <person name="Chen Q."/>
            <person name="Zhang S."/>
            <person name="Li H."/>
            <person name="Wu J."/>
            <person name="Wang P."/>
            <person name="Li P."/>
            <person name="Shi C."/>
            <person name="Zheng F."/>
            <person name="Jian J."/>
            <person name="Huang B."/>
            <person name="Shan D."/>
            <person name="Shi M."/>
            <person name="Fang C."/>
            <person name="Yue Y."/>
            <person name="Li F."/>
            <person name="Li D."/>
            <person name="Wei S."/>
            <person name="Han B."/>
            <person name="Jiang C."/>
            <person name="Yin Y."/>
            <person name="Xia T."/>
            <person name="Zhang Z."/>
            <person name="Bennetzen J.L."/>
            <person name="Zhao S."/>
            <person name="Wan X."/>
        </authorList>
    </citation>
    <scope>NUCLEOTIDE SEQUENCE [LARGE SCALE GENOMIC DNA]</scope>
    <source>
        <strain evidence="9">cv. Shuchazao</strain>
        <tissue evidence="8">Leaf</tissue>
    </source>
</reference>
<evidence type="ECO:0000313" key="9">
    <source>
        <dbReference type="Proteomes" id="UP000306102"/>
    </source>
</evidence>
<dbReference type="Gene3D" id="2.130.10.10">
    <property type="entry name" value="YVTN repeat-like/Quinoprotein amine dehydrogenase"/>
    <property type="match status" value="1"/>
</dbReference>
<dbReference type="GO" id="GO:0009507">
    <property type="term" value="C:chloroplast"/>
    <property type="evidence" value="ECO:0007669"/>
    <property type="project" value="TreeGrafter"/>
</dbReference>
<keyword evidence="2" id="KW-0057">Aromatic amino acid biosynthesis</keyword>
<dbReference type="CDD" id="cd05162">
    <property type="entry name" value="PWWP"/>
    <property type="match status" value="1"/>
</dbReference>
<evidence type="ECO:0000259" key="7">
    <source>
        <dbReference type="PROSITE" id="PS51171"/>
    </source>
</evidence>
<evidence type="ECO:0000259" key="6">
    <source>
        <dbReference type="PROSITE" id="PS50812"/>
    </source>
</evidence>
<dbReference type="Gene3D" id="3.40.190.10">
    <property type="entry name" value="Periplasmic binding protein-like II"/>
    <property type="match status" value="2"/>
</dbReference>
<dbReference type="EMBL" id="SDRB02012136">
    <property type="protein sequence ID" value="THF98823.1"/>
    <property type="molecule type" value="Genomic_DNA"/>
</dbReference>
<evidence type="ECO:0000256" key="5">
    <source>
        <dbReference type="ARBA" id="ARBA00029440"/>
    </source>
</evidence>
<feature type="domain" description="PWWP" evidence="6">
    <location>
        <begin position="15"/>
        <end position="90"/>
    </location>
</feature>
<dbReference type="GO" id="GO:0009094">
    <property type="term" value="P:L-phenylalanine biosynthetic process"/>
    <property type="evidence" value="ECO:0007669"/>
    <property type="project" value="UniProtKB-KW"/>
</dbReference>
<evidence type="ECO:0000313" key="8">
    <source>
        <dbReference type="EMBL" id="THF98823.1"/>
    </source>
</evidence>
<gene>
    <name evidence="8" type="ORF">TEA_001755</name>
</gene>
<name>A0A4S4D9W0_CAMSN</name>
<dbReference type="STRING" id="542762.A0A4S4D9W0"/>
<sequence length="386" mass="42637">MGSSDKGTGVVDCTVGTIVWVRRRNGWWWPGKILGPEELSAAHLMSPRSETPVKLLGREDASVYRSSALQKIVWDRDVLVIRPLLVQLEGAKTSPKANWLNSMINILCAPPRCMFCPPGLPSSPLSSLLHLSPSPLKHTMIDSSVSLNDGRKVRISYKGVPGAYSEAAALKAYSQCENVPCNKFENAFKVDNDAVKLWLADKTVLPIENSLGGSIHRNYDLLLWHKLHIVGEVQLAVNLCLLALPGVRTEHLKRVLSHPQLVASNELRDAGAVASARAAEIYGLDILAERIQDPYILCWDIRKAVDIVFKLYRSSENTNQRILFDIDPFGQHLGTGSEDGLVQIYNLQMGQWVSSFQAALDTVNCFSFHPFLPMAGSSSGKICKLR</sequence>
<evidence type="ECO:0000256" key="2">
    <source>
        <dbReference type="ARBA" id="ARBA00023141"/>
    </source>
</evidence>